<dbReference type="OrthoDB" id="10252281at2759"/>
<gene>
    <name evidence="6" type="primary">LOC117570311</name>
</gene>
<dbReference type="Pfam" id="PF00733">
    <property type="entry name" value="Asn_synthase"/>
    <property type="match status" value="1"/>
</dbReference>
<dbReference type="Proteomes" id="UP000515160">
    <property type="component" value="Chromosome X"/>
</dbReference>
<dbReference type="Gene3D" id="3.40.50.620">
    <property type="entry name" value="HUPs"/>
    <property type="match status" value="1"/>
</dbReference>
<dbReference type="InterPro" id="IPR029055">
    <property type="entry name" value="Ntn_hydrolases_N"/>
</dbReference>
<evidence type="ECO:0000313" key="5">
    <source>
        <dbReference type="Proteomes" id="UP000515160"/>
    </source>
</evidence>
<evidence type="ECO:0000259" key="4">
    <source>
        <dbReference type="PROSITE" id="PS51278"/>
    </source>
</evidence>
<dbReference type="GO" id="GO:0004066">
    <property type="term" value="F:asparagine synthase (glutamine-hydrolyzing) activity"/>
    <property type="evidence" value="ECO:0007669"/>
    <property type="project" value="InterPro"/>
</dbReference>
<reference evidence="6" key="1">
    <citation type="submission" date="2025-08" db="UniProtKB">
        <authorList>
            <consortium name="RefSeq"/>
        </authorList>
    </citation>
    <scope>IDENTIFICATION</scope>
    <source>
        <strain evidence="6">15112-1751.03</strain>
        <tissue evidence="6">Whole Adult</tissue>
    </source>
</reference>
<sequence length="575" mass="64910">MCGIFCSISEKSSDDVASELHGTLKTLLHNRGPDVQHTLAIDNLLLAGNVLWQQGATPQQQPIVNEHLVLLFNGDLYNLEAEKEATQSDSTWLMEQLIKCHTEDELLSLFRRLEGPYCLMLYNSLEKVLYFCRDALGRNSLIIEREESQSIRLLSTSCHLQQTAAMELPPLGLYKLQLDALQSCVLHPWQELNEEKTQQLQQLDVAMGWRTNVACPIAPEWLSSTSSSTVSSSYDLYALVAAAADLQQQQLYEHLLSLEPLQRTLQEFAARLQQSVAQRVQQTAPVCGSCIHRDKCCEHAKICVLFSGGIDCSILALLADRFVPPNEPIELINVAFERVATAAATSAGDELLWQVPDRQTAEQSHRELQRLCPHRQWQLLEVNVSREELQQQLKCHIHRLIYPLQTVLDECLGSAFWFAANAKANGDQSHARVALLGSGADELFGGYTRHRNAHRRGGNEALQLELERDWQRIPARNLARDDRVIADCGKTARAPFIEERVAQFVRSLTPQQRCCYTLPEGVGDKLLLRLYGYSLGLRDAVLLKKRAIQFGSRIADKRQQANQISEYLRLDKLQI</sequence>
<dbReference type="GeneID" id="117570311"/>
<protein>
    <submittedName>
        <fullName evidence="6">Asparagine synthetase domain-containing protein CG17486</fullName>
    </submittedName>
</protein>
<dbReference type="RefSeq" id="XP_034107746.1">
    <property type="nucleotide sequence ID" value="XM_034251855.2"/>
</dbReference>
<dbReference type="GO" id="GO:0006529">
    <property type="term" value="P:asparagine biosynthetic process"/>
    <property type="evidence" value="ECO:0007669"/>
    <property type="project" value="UniProtKB-KW"/>
</dbReference>
<dbReference type="SUPFAM" id="SSF56235">
    <property type="entry name" value="N-terminal nucleophile aminohydrolases (Ntn hydrolases)"/>
    <property type="match status" value="1"/>
</dbReference>
<dbReference type="PANTHER" id="PTHR45937">
    <property type="entry name" value="ASPARAGINE SYNTHETASE DOMAIN-CONTAINING PROTEIN 1"/>
    <property type="match status" value="1"/>
</dbReference>
<dbReference type="CDD" id="cd01991">
    <property type="entry name" value="Asn_synthase_B_C"/>
    <property type="match status" value="1"/>
</dbReference>
<proteinExistence type="predicted"/>
<name>A0A6P8WVJ4_DROAB</name>
<dbReference type="AlphaFoldDB" id="A0A6P8WVJ4"/>
<organism evidence="5 6">
    <name type="scientific">Drosophila albomicans</name>
    <name type="common">Fruit fly</name>
    <dbReference type="NCBI Taxonomy" id="7291"/>
    <lineage>
        <taxon>Eukaryota</taxon>
        <taxon>Metazoa</taxon>
        <taxon>Ecdysozoa</taxon>
        <taxon>Arthropoda</taxon>
        <taxon>Hexapoda</taxon>
        <taxon>Insecta</taxon>
        <taxon>Pterygota</taxon>
        <taxon>Neoptera</taxon>
        <taxon>Endopterygota</taxon>
        <taxon>Diptera</taxon>
        <taxon>Brachycera</taxon>
        <taxon>Muscomorpha</taxon>
        <taxon>Ephydroidea</taxon>
        <taxon>Drosophilidae</taxon>
        <taxon>Drosophila</taxon>
    </lineage>
</organism>
<dbReference type="PROSITE" id="PS51278">
    <property type="entry name" value="GATASE_TYPE_2"/>
    <property type="match status" value="1"/>
</dbReference>
<keyword evidence="1" id="KW-0028">Amino-acid biosynthesis</keyword>
<accession>A0A6P8WVJ4</accession>
<dbReference type="InterPro" id="IPR001962">
    <property type="entry name" value="Asn_synthase"/>
</dbReference>
<dbReference type="InterPro" id="IPR051857">
    <property type="entry name" value="Asn_synthetase_domain"/>
</dbReference>
<dbReference type="Gene3D" id="3.60.20.10">
    <property type="entry name" value="Glutamine Phosphoribosylpyrophosphate, subunit 1, domain 1"/>
    <property type="match status" value="1"/>
</dbReference>
<evidence type="ECO:0000256" key="1">
    <source>
        <dbReference type="ARBA" id="ARBA00022605"/>
    </source>
</evidence>
<keyword evidence="3" id="KW-0315">Glutamine amidotransferase</keyword>
<dbReference type="Pfam" id="PF13537">
    <property type="entry name" value="GATase_7"/>
    <property type="match status" value="1"/>
</dbReference>
<keyword evidence="2" id="KW-0061">Asparagine biosynthesis</keyword>
<dbReference type="SUPFAM" id="SSF52402">
    <property type="entry name" value="Adenine nucleotide alpha hydrolases-like"/>
    <property type="match status" value="1"/>
</dbReference>
<dbReference type="InterPro" id="IPR017932">
    <property type="entry name" value="GATase_2_dom"/>
</dbReference>
<dbReference type="InterPro" id="IPR014729">
    <property type="entry name" value="Rossmann-like_a/b/a_fold"/>
</dbReference>
<evidence type="ECO:0000256" key="2">
    <source>
        <dbReference type="ARBA" id="ARBA00022888"/>
    </source>
</evidence>
<feature type="domain" description="Glutamine amidotransferase type-2" evidence="4">
    <location>
        <begin position="2"/>
        <end position="206"/>
    </location>
</feature>
<keyword evidence="5" id="KW-1185">Reference proteome</keyword>
<evidence type="ECO:0000256" key="3">
    <source>
        <dbReference type="ARBA" id="ARBA00022962"/>
    </source>
</evidence>
<evidence type="ECO:0000313" key="6">
    <source>
        <dbReference type="RefSeq" id="XP_034107746.1"/>
    </source>
</evidence>
<dbReference type="PANTHER" id="PTHR45937:SF1">
    <property type="entry name" value="ASPARAGINE SYNTHETASE DOMAIN-CONTAINING PROTEIN 1"/>
    <property type="match status" value="1"/>
</dbReference>